<gene>
    <name evidence="3" type="ORF">NESM_000462900</name>
</gene>
<sequence>MSAVDFTFVTNVVLFSFSESAGTYDEFGPVSCALIGSKAGDTTFKIGCYRDNKYICTASVLPSNDAGAQVARDGVYVTFHDEKSHYWSLQFSSEDGAVEFCAQVAVAMFGAAGEPTDSLLTCDVAKGKENKQVFVGDLVKAFYRAWVVQPSGSSEGLPRLGSLLEKECEDAVKFTAPASHQSVTAAMRGFEGMAVGMREGGQRLVVVPAKAKRGRGPNVHMCFYVEVSRRKDQQSALQSHSQRAAKEREPLLLQSAGHLGEPAQPLALTAGHHEDHPATAINGFSKEQFLLVDRLRDQVFTLTEQLRDTRRQLDGVCADLKRHERQSSTRSLTSAQIEYSIEHLLVESEAKKAAVEDKRAVIGVTEARNRELEARLAKFLQTTKTLGEEAKAASDDSAGERIELDRQLGDTQARIVRLDGELGDSSRHLQALKNVLRANDVRLKEEKVRLSVSVSDHQVNEEKLHVLQENYGEEAARRRLLESKLVTLQEELRRLQDDAQLKESLTQQIRAKMESDSVHYTQLIQQEREQAAIELRQLKQDLVEELAARDRQYGEAKEGVAAEAYEQGMAQGVEEGLADAANEGDVIAHDMAVNAQRSKAEAAALQVRVQANRAANEADERHFTSQVESLQASVTRALRDINSLAAQVEAAKEEHAVKVGEMYQRLTRLVRACGAASISQPCLAAMMRASESGAEFDPFSFQPVEAAREAQLAREERVAVSTWVRASVYNQPARMPPLRPPFPYAASSKGPLLSADALGTKVLLSPPAQYRLSESAAVAAPRPLPAPTAARTEPPAQATTSTPALVPVPAAPPSPAATAPLSEALGAQQGEPRGGTSAVAAPRRQRVQFPSTRVRYLVDGGVGQDTAAHAPQRPPPL</sequence>
<feature type="coiled-coil region" evidence="1">
    <location>
        <begin position="292"/>
        <end position="326"/>
    </location>
</feature>
<feature type="compositionally biased region" description="Low complexity" evidence="2">
    <location>
        <begin position="784"/>
        <end position="808"/>
    </location>
</feature>
<protein>
    <recommendedName>
        <fullName evidence="5">Peptidylprolyl isomerase</fullName>
    </recommendedName>
</protein>
<reference evidence="3 4" key="1">
    <citation type="journal article" date="2021" name="MBio">
        <title>A New Model Trypanosomatid, Novymonas esmeraldas: Genomic Perception of Its 'Candidatus Pandoraea novymonadis' Endosymbiont.</title>
        <authorList>
            <person name="Zakharova A."/>
            <person name="Saura A."/>
            <person name="Butenko A."/>
            <person name="Podesvova L."/>
            <person name="Warmusova S."/>
            <person name="Kostygov A.Y."/>
            <person name="Nenarokova A."/>
            <person name="Lukes J."/>
            <person name="Opperdoes F.R."/>
            <person name="Yurchenko V."/>
        </authorList>
    </citation>
    <scope>NUCLEOTIDE SEQUENCE [LARGE SCALE GENOMIC DNA]</scope>
    <source>
        <strain evidence="3 4">E262AT.01</strain>
    </source>
</reference>
<dbReference type="PANTHER" id="PTHR44927">
    <property type="entry name" value="FK506-BINDING PROTEIN 15"/>
    <property type="match status" value="1"/>
</dbReference>
<feature type="region of interest" description="Disordered" evidence="2">
    <location>
        <begin position="784"/>
        <end position="852"/>
    </location>
</feature>
<keyword evidence="4" id="KW-1185">Reference proteome</keyword>
<name>A0AAW0EMT9_9TRYP</name>
<evidence type="ECO:0000256" key="2">
    <source>
        <dbReference type="SAM" id="MobiDB-lite"/>
    </source>
</evidence>
<dbReference type="EMBL" id="JAECZO010000053">
    <property type="protein sequence ID" value="KAK7195362.1"/>
    <property type="molecule type" value="Genomic_DNA"/>
</dbReference>
<feature type="coiled-coil region" evidence="1">
    <location>
        <begin position="627"/>
        <end position="654"/>
    </location>
</feature>
<feature type="coiled-coil region" evidence="1">
    <location>
        <begin position="478"/>
        <end position="548"/>
    </location>
</feature>
<dbReference type="GO" id="GO:0003755">
    <property type="term" value="F:peptidyl-prolyl cis-trans isomerase activity"/>
    <property type="evidence" value="ECO:0007669"/>
    <property type="project" value="InterPro"/>
</dbReference>
<feature type="region of interest" description="Disordered" evidence="2">
    <location>
        <begin position="858"/>
        <end position="877"/>
    </location>
</feature>
<dbReference type="PANTHER" id="PTHR44927:SF1">
    <property type="entry name" value="FK506-BINDING PROTEIN 15"/>
    <property type="match status" value="1"/>
</dbReference>
<comment type="caution">
    <text evidence="3">The sequence shown here is derived from an EMBL/GenBank/DDBJ whole genome shotgun (WGS) entry which is preliminary data.</text>
</comment>
<dbReference type="Proteomes" id="UP001430356">
    <property type="component" value="Unassembled WGS sequence"/>
</dbReference>
<accession>A0AAW0EMT9</accession>
<evidence type="ECO:0000313" key="4">
    <source>
        <dbReference type="Proteomes" id="UP001430356"/>
    </source>
</evidence>
<keyword evidence="1" id="KW-0175">Coiled coil</keyword>
<proteinExistence type="predicted"/>
<evidence type="ECO:0000256" key="1">
    <source>
        <dbReference type="SAM" id="Coils"/>
    </source>
</evidence>
<organism evidence="3 4">
    <name type="scientific">Novymonas esmeraldas</name>
    <dbReference type="NCBI Taxonomy" id="1808958"/>
    <lineage>
        <taxon>Eukaryota</taxon>
        <taxon>Discoba</taxon>
        <taxon>Euglenozoa</taxon>
        <taxon>Kinetoplastea</taxon>
        <taxon>Metakinetoplastina</taxon>
        <taxon>Trypanosomatida</taxon>
        <taxon>Trypanosomatidae</taxon>
        <taxon>Novymonas</taxon>
    </lineage>
</organism>
<dbReference type="InterPro" id="IPR046357">
    <property type="entry name" value="PPIase_dom_sf"/>
</dbReference>
<evidence type="ECO:0008006" key="5">
    <source>
        <dbReference type="Google" id="ProtNLM"/>
    </source>
</evidence>
<dbReference type="AlphaFoldDB" id="A0AAW0EMT9"/>
<evidence type="ECO:0000313" key="3">
    <source>
        <dbReference type="EMBL" id="KAK7195362.1"/>
    </source>
</evidence>
<dbReference type="Gene3D" id="3.10.50.40">
    <property type="match status" value="1"/>
</dbReference>